<proteinExistence type="predicted"/>
<reference evidence="2 3" key="1">
    <citation type="submission" date="2018-09" db="EMBL/GenBank/DDBJ databases">
        <title>Profundibacter amoris BAR1 gen. nov., sp. nov., a new member of the Roseobacter clade isolated at Lokis Castle Vent Field on the Arctic Mid-Oceanic Ridge.</title>
        <authorList>
            <person name="Le Moine Bauer S."/>
            <person name="Sjoeberg A.G."/>
            <person name="L'Haridon S."/>
            <person name="Stokke R."/>
            <person name="Roalkvam I."/>
            <person name="Steen I.H."/>
            <person name="Dahle H."/>
        </authorList>
    </citation>
    <scope>NUCLEOTIDE SEQUENCE [LARGE SCALE GENOMIC DNA]</scope>
    <source>
        <strain evidence="2 3">BAR1</strain>
    </source>
</reference>
<feature type="domain" description="SCP" evidence="1">
    <location>
        <begin position="27"/>
        <end position="142"/>
    </location>
</feature>
<dbReference type="PANTHER" id="PTHR31157">
    <property type="entry name" value="SCP DOMAIN-CONTAINING PROTEIN"/>
    <property type="match status" value="1"/>
</dbReference>
<dbReference type="EMBL" id="CP032125">
    <property type="protein sequence ID" value="AXX99798.1"/>
    <property type="molecule type" value="Genomic_DNA"/>
</dbReference>
<dbReference type="Proteomes" id="UP000261704">
    <property type="component" value="Chromosome"/>
</dbReference>
<dbReference type="PANTHER" id="PTHR31157:SF1">
    <property type="entry name" value="SCP DOMAIN-CONTAINING PROTEIN"/>
    <property type="match status" value="1"/>
</dbReference>
<keyword evidence="3" id="KW-1185">Reference proteome</keyword>
<dbReference type="OrthoDB" id="9811255at2"/>
<name>A0A347ULS0_9RHOB</name>
<organism evidence="2 3">
    <name type="scientific">Profundibacter amoris</name>
    <dbReference type="NCBI Taxonomy" id="2171755"/>
    <lineage>
        <taxon>Bacteria</taxon>
        <taxon>Pseudomonadati</taxon>
        <taxon>Pseudomonadota</taxon>
        <taxon>Alphaproteobacteria</taxon>
        <taxon>Rhodobacterales</taxon>
        <taxon>Paracoccaceae</taxon>
        <taxon>Profundibacter</taxon>
    </lineage>
</organism>
<accession>A0A347ULS0</accession>
<protein>
    <submittedName>
        <fullName evidence="2">CAP domain-containing protein</fullName>
    </submittedName>
</protein>
<dbReference type="InterPro" id="IPR035940">
    <property type="entry name" value="CAP_sf"/>
</dbReference>
<dbReference type="AlphaFoldDB" id="A0A347ULS0"/>
<dbReference type="Pfam" id="PF00188">
    <property type="entry name" value="CAP"/>
    <property type="match status" value="1"/>
</dbReference>
<sequence>MSPALAAAGSCEIPANASQLAQEAAKAINAQRVAHGRKPLQFEPRLQASALAHACDMAVKGYFSHRGANGSKPKARLRRQGCRAGLVAENIAVGQTNPSELVKDWMNSPGHRKNILLGRGTNQYGIGIAKAGKAYTHGYLWVLVESRGC</sequence>
<gene>
    <name evidence="2" type="ORF">BAR1_11325</name>
</gene>
<dbReference type="KEGG" id="pamo:BAR1_11325"/>
<dbReference type="InterPro" id="IPR014044">
    <property type="entry name" value="CAP_dom"/>
</dbReference>
<evidence type="ECO:0000259" key="1">
    <source>
        <dbReference type="Pfam" id="PF00188"/>
    </source>
</evidence>
<evidence type="ECO:0000313" key="2">
    <source>
        <dbReference type="EMBL" id="AXX99798.1"/>
    </source>
</evidence>
<dbReference type="CDD" id="cd05379">
    <property type="entry name" value="CAP_bacterial"/>
    <property type="match status" value="1"/>
</dbReference>
<evidence type="ECO:0000313" key="3">
    <source>
        <dbReference type="Proteomes" id="UP000261704"/>
    </source>
</evidence>
<dbReference type="SUPFAM" id="SSF55797">
    <property type="entry name" value="PR-1-like"/>
    <property type="match status" value="1"/>
</dbReference>
<dbReference type="Gene3D" id="3.40.33.10">
    <property type="entry name" value="CAP"/>
    <property type="match status" value="1"/>
</dbReference>